<dbReference type="InterPro" id="IPR001202">
    <property type="entry name" value="WW_dom"/>
</dbReference>
<dbReference type="PROSITE" id="PS01159">
    <property type="entry name" value="WW_DOMAIN_1"/>
    <property type="match status" value="1"/>
</dbReference>
<dbReference type="EMBL" id="CAICTM010000021">
    <property type="protein sequence ID" value="CAB9497538.1"/>
    <property type="molecule type" value="Genomic_DNA"/>
</dbReference>
<gene>
    <name evidence="3" type="ORF">SEMRO_21_G014840.1</name>
</gene>
<dbReference type="InterPro" id="IPR036020">
    <property type="entry name" value="WW_dom_sf"/>
</dbReference>
<name>A0A9N8D6Y9_9STRA</name>
<dbReference type="SUPFAM" id="SSF51045">
    <property type="entry name" value="WW domain"/>
    <property type="match status" value="1"/>
</dbReference>
<comment type="caution">
    <text evidence="3">The sequence shown here is derived from an EMBL/GenBank/DDBJ whole genome shotgun (WGS) entry which is preliminary data.</text>
</comment>
<dbReference type="Gene3D" id="2.20.70.10">
    <property type="match status" value="1"/>
</dbReference>
<evidence type="ECO:0000259" key="2">
    <source>
        <dbReference type="PROSITE" id="PS50020"/>
    </source>
</evidence>
<keyword evidence="1" id="KW-0732">Signal</keyword>
<dbReference type="Proteomes" id="UP001153069">
    <property type="component" value="Unassembled WGS sequence"/>
</dbReference>
<feature type="chain" id="PRO_5040163517" description="WW domain-containing protein" evidence="1">
    <location>
        <begin position="26"/>
        <end position="222"/>
    </location>
</feature>
<accession>A0A9N8D6Y9</accession>
<protein>
    <recommendedName>
        <fullName evidence="2">WW domain-containing protein</fullName>
    </recommendedName>
</protein>
<dbReference type="SMART" id="SM00456">
    <property type="entry name" value="WW"/>
    <property type="match status" value="1"/>
</dbReference>
<organism evidence="3 4">
    <name type="scientific">Seminavis robusta</name>
    <dbReference type="NCBI Taxonomy" id="568900"/>
    <lineage>
        <taxon>Eukaryota</taxon>
        <taxon>Sar</taxon>
        <taxon>Stramenopiles</taxon>
        <taxon>Ochrophyta</taxon>
        <taxon>Bacillariophyta</taxon>
        <taxon>Bacillariophyceae</taxon>
        <taxon>Bacillariophycidae</taxon>
        <taxon>Naviculales</taxon>
        <taxon>Naviculaceae</taxon>
        <taxon>Seminavis</taxon>
    </lineage>
</organism>
<proteinExistence type="predicted"/>
<evidence type="ECO:0000313" key="3">
    <source>
        <dbReference type="EMBL" id="CAB9497538.1"/>
    </source>
</evidence>
<sequence length="222" mass="23280">MMNHRLVLSVSLCLCALLTGNHVSAYTNPQTPKRNNNNNQVLKNKNAVAAAAATMALSVLLTTAEPAMASSKLAAQIQLNSIPPTSVQVNIQDLPLVGDLLSGTYTKVNAPVANPSITIGSPKDKIGAIKSAATNGHLEFDVNGVIGTHLDIDVSAEEPGVARVRVASPLIPQLPFKNPAAGAPTVSGSESEWFVVTNMGSGESYYYNQKTGDTTYQKPKGI</sequence>
<dbReference type="AlphaFoldDB" id="A0A9N8D6Y9"/>
<feature type="signal peptide" evidence="1">
    <location>
        <begin position="1"/>
        <end position="25"/>
    </location>
</feature>
<evidence type="ECO:0000256" key="1">
    <source>
        <dbReference type="SAM" id="SignalP"/>
    </source>
</evidence>
<keyword evidence="4" id="KW-1185">Reference proteome</keyword>
<reference evidence="3" key="1">
    <citation type="submission" date="2020-06" db="EMBL/GenBank/DDBJ databases">
        <authorList>
            <consortium name="Plant Systems Biology data submission"/>
        </authorList>
    </citation>
    <scope>NUCLEOTIDE SEQUENCE</scope>
    <source>
        <strain evidence="3">D6</strain>
    </source>
</reference>
<dbReference type="OrthoDB" id="42462at2759"/>
<feature type="domain" description="WW" evidence="2">
    <location>
        <begin position="187"/>
        <end position="221"/>
    </location>
</feature>
<dbReference type="PROSITE" id="PS50020">
    <property type="entry name" value="WW_DOMAIN_2"/>
    <property type="match status" value="1"/>
</dbReference>
<dbReference type="CDD" id="cd00201">
    <property type="entry name" value="WW"/>
    <property type="match status" value="1"/>
</dbReference>
<evidence type="ECO:0000313" key="4">
    <source>
        <dbReference type="Proteomes" id="UP001153069"/>
    </source>
</evidence>